<name>A0A9N9IFH3_9GLOM</name>
<reference evidence="1" key="1">
    <citation type="submission" date="2021-06" db="EMBL/GenBank/DDBJ databases">
        <authorList>
            <person name="Kallberg Y."/>
            <person name="Tangrot J."/>
            <person name="Rosling A."/>
        </authorList>
    </citation>
    <scope>NUCLEOTIDE SEQUENCE</scope>
    <source>
        <strain evidence="1">UK204</strain>
    </source>
</reference>
<dbReference type="EMBL" id="CAJVPQ010012872">
    <property type="protein sequence ID" value="CAG8733483.1"/>
    <property type="molecule type" value="Genomic_DNA"/>
</dbReference>
<keyword evidence="2" id="KW-1185">Reference proteome</keyword>
<dbReference type="Proteomes" id="UP000789570">
    <property type="component" value="Unassembled WGS sequence"/>
</dbReference>
<sequence>EWRFLKFVRQGYQENSTTMVCSRKTYDIAICIKSPKQKSCCKKFDIEPKQIRDWERKREQLISSAYIKKLHPGMSSSLPELENLLFQWDRV</sequence>
<proteinExistence type="predicted"/>
<evidence type="ECO:0000313" key="1">
    <source>
        <dbReference type="EMBL" id="CAG8733483.1"/>
    </source>
</evidence>
<dbReference type="AlphaFoldDB" id="A0A9N9IFH3"/>
<protein>
    <submittedName>
        <fullName evidence="1">1415_t:CDS:1</fullName>
    </submittedName>
</protein>
<dbReference type="OrthoDB" id="2435994at2759"/>
<organism evidence="1 2">
    <name type="scientific">Funneliformis caledonium</name>
    <dbReference type="NCBI Taxonomy" id="1117310"/>
    <lineage>
        <taxon>Eukaryota</taxon>
        <taxon>Fungi</taxon>
        <taxon>Fungi incertae sedis</taxon>
        <taxon>Mucoromycota</taxon>
        <taxon>Glomeromycotina</taxon>
        <taxon>Glomeromycetes</taxon>
        <taxon>Glomerales</taxon>
        <taxon>Glomeraceae</taxon>
        <taxon>Funneliformis</taxon>
    </lineage>
</organism>
<evidence type="ECO:0000313" key="2">
    <source>
        <dbReference type="Proteomes" id="UP000789570"/>
    </source>
</evidence>
<gene>
    <name evidence="1" type="ORF">FCALED_LOCUS15141</name>
</gene>
<feature type="non-terminal residue" evidence="1">
    <location>
        <position position="1"/>
    </location>
</feature>
<accession>A0A9N9IFH3</accession>
<comment type="caution">
    <text evidence="1">The sequence shown here is derived from an EMBL/GenBank/DDBJ whole genome shotgun (WGS) entry which is preliminary data.</text>
</comment>